<evidence type="ECO:0000259" key="5">
    <source>
        <dbReference type="PROSITE" id="PS50977"/>
    </source>
</evidence>
<dbReference type="Gene3D" id="1.10.357.10">
    <property type="entry name" value="Tetracycline Repressor, domain 2"/>
    <property type="match status" value="1"/>
</dbReference>
<protein>
    <submittedName>
        <fullName evidence="6">TetR/AcrR family transcriptional regulator</fullName>
    </submittedName>
</protein>
<dbReference type="AlphaFoldDB" id="A0A921IVG5"/>
<feature type="DNA-binding region" description="H-T-H motif" evidence="4">
    <location>
        <begin position="32"/>
        <end position="51"/>
    </location>
</feature>
<dbReference type="SUPFAM" id="SSF46689">
    <property type="entry name" value="Homeodomain-like"/>
    <property type="match status" value="1"/>
</dbReference>
<reference evidence="6" key="1">
    <citation type="journal article" date="2021" name="PeerJ">
        <title>Extensive microbial diversity within the chicken gut microbiome revealed by metagenomics and culture.</title>
        <authorList>
            <person name="Gilroy R."/>
            <person name="Ravi A."/>
            <person name="Getino M."/>
            <person name="Pursley I."/>
            <person name="Horton D.L."/>
            <person name="Alikhan N.F."/>
            <person name="Baker D."/>
            <person name="Gharbi K."/>
            <person name="Hall N."/>
            <person name="Watson M."/>
            <person name="Adriaenssens E.M."/>
            <person name="Foster-Nyarko E."/>
            <person name="Jarju S."/>
            <person name="Secka A."/>
            <person name="Antonio M."/>
            <person name="Oren A."/>
            <person name="Chaudhuri R.R."/>
            <person name="La Ragione R."/>
            <person name="Hildebrand F."/>
            <person name="Pallen M.J."/>
        </authorList>
    </citation>
    <scope>NUCLEOTIDE SEQUENCE</scope>
    <source>
        <strain evidence="6">ChiHjej13B12-9602</strain>
    </source>
</reference>
<proteinExistence type="predicted"/>
<keyword evidence="2 4" id="KW-0238">DNA-binding</keyword>
<name>A0A921IVG5_9ACTN</name>
<evidence type="ECO:0000256" key="1">
    <source>
        <dbReference type="ARBA" id="ARBA00023015"/>
    </source>
</evidence>
<evidence type="ECO:0000256" key="2">
    <source>
        <dbReference type="ARBA" id="ARBA00023125"/>
    </source>
</evidence>
<evidence type="ECO:0000256" key="4">
    <source>
        <dbReference type="PROSITE-ProRule" id="PRU00335"/>
    </source>
</evidence>
<reference evidence="6" key="2">
    <citation type="submission" date="2021-09" db="EMBL/GenBank/DDBJ databases">
        <authorList>
            <person name="Gilroy R."/>
        </authorList>
    </citation>
    <scope>NUCLEOTIDE SEQUENCE</scope>
    <source>
        <strain evidence="6">ChiHjej13B12-9602</strain>
    </source>
</reference>
<dbReference type="PANTHER" id="PTHR30055:SF234">
    <property type="entry name" value="HTH-TYPE TRANSCRIPTIONAL REGULATOR BETI"/>
    <property type="match status" value="1"/>
</dbReference>
<gene>
    <name evidence="6" type="ORF">K8V70_08915</name>
</gene>
<evidence type="ECO:0000313" key="7">
    <source>
        <dbReference type="Proteomes" id="UP000753256"/>
    </source>
</evidence>
<accession>A0A921IVG5</accession>
<feature type="domain" description="HTH tetR-type" evidence="5">
    <location>
        <begin position="8"/>
        <end position="69"/>
    </location>
</feature>
<keyword evidence="1" id="KW-0805">Transcription regulation</keyword>
<keyword evidence="3" id="KW-0804">Transcription</keyword>
<dbReference type="Pfam" id="PF00440">
    <property type="entry name" value="TetR_N"/>
    <property type="match status" value="1"/>
</dbReference>
<dbReference type="GO" id="GO:0000976">
    <property type="term" value="F:transcription cis-regulatory region binding"/>
    <property type="evidence" value="ECO:0007669"/>
    <property type="project" value="TreeGrafter"/>
</dbReference>
<dbReference type="PROSITE" id="PS50977">
    <property type="entry name" value="HTH_TETR_2"/>
    <property type="match status" value="1"/>
</dbReference>
<dbReference type="InterPro" id="IPR050109">
    <property type="entry name" value="HTH-type_TetR-like_transc_reg"/>
</dbReference>
<dbReference type="RefSeq" id="WP_273191094.1">
    <property type="nucleotide sequence ID" value="NZ_DYUZ01000031.1"/>
</dbReference>
<dbReference type="PANTHER" id="PTHR30055">
    <property type="entry name" value="HTH-TYPE TRANSCRIPTIONAL REGULATOR RUTR"/>
    <property type="match status" value="1"/>
</dbReference>
<evidence type="ECO:0000256" key="3">
    <source>
        <dbReference type="ARBA" id="ARBA00023163"/>
    </source>
</evidence>
<dbReference type="EMBL" id="DYUZ01000031">
    <property type="protein sequence ID" value="HJG37959.1"/>
    <property type="molecule type" value="Genomic_DNA"/>
</dbReference>
<dbReference type="GO" id="GO:0003700">
    <property type="term" value="F:DNA-binding transcription factor activity"/>
    <property type="evidence" value="ECO:0007669"/>
    <property type="project" value="TreeGrafter"/>
</dbReference>
<organism evidence="6 7">
    <name type="scientific">Enorma phocaeensis</name>
    <dbReference type="NCBI Taxonomy" id="1871019"/>
    <lineage>
        <taxon>Bacteria</taxon>
        <taxon>Bacillati</taxon>
        <taxon>Actinomycetota</taxon>
        <taxon>Coriobacteriia</taxon>
        <taxon>Coriobacteriales</taxon>
        <taxon>Coriobacteriaceae</taxon>
        <taxon>Enorma</taxon>
    </lineage>
</organism>
<sequence>MARNKYPEETVKKILDVAERLFVERGYERTTMADIVAGLEGLTKGAVYHHFKSKEEIFEAVFERANRSVVTRAEEILADRSLTGIEKLRALDESSADGPSADMWRTMRPSSDPMASSRILAREYLDALEVARRYVEPAIREGVADGTVSSEYPRETAEVMLLLANLWMVPLFHPLADEAEFERRAAVLVRVMHALGVDLVDWESFDPARMWDDSWGELARDLSGEGEA</sequence>
<comment type="caution">
    <text evidence="6">The sequence shown here is derived from an EMBL/GenBank/DDBJ whole genome shotgun (WGS) entry which is preliminary data.</text>
</comment>
<dbReference type="InterPro" id="IPR009057">
    <property type="entry name" value="Homeodomain-like_sf"/>
</dbReference>
<dbReference type="InterPro" id="IPR001647">
    <property type="entry name" value="HTH_TetR"/>
</dbReference>
<evidence type="ECO:0000313" key="6">
    <source>
        <dbReference type="EMBL" id="HJG37959.1"/>
    </source>
</evidence>
<dbReference type="Proteomes" id="UP000753256">
    <property type="component" value="Unassembled WGS sequence"/>
</dbReference>